<dbReference type="AlphaFoldDB" id="A0A8I2YT92"/>
<evidence type="ECO:0000256" key="13">
    <source>
        <dbReference type="ARBA" id="ARBA00023326"/>
    </source>
</evidence>
<dbReference type="PROSITE" id="PS51910">
    <property type="entry name" value="GH18_2"/>
    <property type="match status" value="1"/>
</dbReference>
<organism evidence="17 18">
    <name type="scientific">Boletus reticuloceps</name>
    <dbReference type="NCBI Taxonomy" id="495285"/>
    <lineage>
        <taxon>Eukaryota</taxon>
        <taxon>Fungi</taxon>
        <taxon>Dikarya</taxon>
        <taxon>Basidiomycota</taxon>
        <taxon>Agaricomycotina</taxon>
        <taxon>Agaricomycetes</taxon>
        <taxon>Agaricomycetidae</taxon>
        <taxon>Boletales</taxon>
        <taxon>Boletineae</taxon>
        <taxon>Boletaceae</taxon>
        <taxon>Boletoideae</taxon>
        <taxon>Boletus</taxon>
    </lineage>
</organism>
<dbReference type="FunFam" id="3.20.20.80:FF:000075">
    <property type="entry name" value="Sporulation-specific chitinase"/>
    <property type="match status" value="1"/>
</dbReference>
<dbReference type="GO" id="GO:0000272">
    <property type="term" value="P:polysaccharide catabolic process"/>
    <property type="evidence" value="ECO:0007669"/>
    <property type="project" value="UniProtKB-KW"/>
</dbReference>
<dbReference type="EMBL" id="JAGFBS010000007">
    <property type="protein sequence ID" value="KAG6378160.1"/>
    <property type="molecule type" value="Genomic_DNA"/>
</dbReference>
<dbReference type="Gene3D" id="3.10.50.10">
    <property type="match status" value="1"/>
</dbReference>
<evidence type="ECO:0000256" key="8">
    <source>
        <dbReference type="ARBA" id="ARBA00022801"/>
    </source>
</evidence>
<dbReference type="GO" id="GO:0003746">
    <property type="term" value="F:translation elongation factor activity"/>
    <property type="evidence" value="ECO:0007669"/>
    <property type="project" value="TreeGrafter"/>
</dbReference>
<evidence type="ECO:0000256" key="1">
    <source>
        <dbReference type="ARBA" id="ARBA00000822"/>
    </source>
</evidence>
<evidence type="ECO:0000256" key="3">
    <source>
        <dbReference type="ARBA" id="ARBA00007249"/>
    </source>
</evidence>
<comment type="subcellular location">
    <subcellularLocation>
        <location evidence="2">Secreted</location>
    </subcellularLocation>
</comment>
<evidence type="ECO:0000259" key="16">
    <source>
        <dbReference type="PROSITE" id="PS51910"/>
    </source>
</evidence>
<dbReference type="InterPro" id="IPR011583">
    <property type="entry name" value="Chitinase_II/V-like_cat"/>
</dbReference>
<evidence type="ECO:0000256" key="4">
    <source>
        <dbReference type="ARBA" id="ARBA00008682"/>
    </source>
</evidence>
<evidence type="ECO:0000256" key="11">
    <source>
        <dbReference type="ARBA" id="ARBA00023277"/>
    </source>
</evidence>
<dbReference type="PANTHER" id="PTHR43721:SF9">
    <property type="entry name" value="GTP-BINDING PROTEIN 1"/>
    <property type="match status" value="1"/>
</dbReference>
<dbReference type="InterPro" id="IPR050055">
    <property type="entry name" value="EF-Tu_GTPase"/>
</dbReference>
<dbReference type="PROSITE" id="PS01095">
    <property type="entry name" value="GH18_1"/>
    <property type="match status" value="1"/>
</dbReference>
<dbReference type="Gene3D" id="3.20.20.80">
    <property type="entry name" value="Glycosidases"/>
    <property type="match status" value="1"/>
</dbReference>
<keyword evidence="8 14" id="KW-0378">Hydrolase</keyword>
<dbReference type="InterPro" id="IPR009000">
    <property type="entry name" value="Transl_B-barrel_sf"/>
</dbReference>
<evidence type="ECO:0000256" key="14">
    <source>
        <dbReference type="RuleBase" id="RU000489"/>
    </source>
</evidence>
<comment type="caution">
    <text evidence="17">The sequence shown here is derived from an EMBL/GenBank/DDBJ whole genome shotgun (WGS) entry which is preliminary data.</text>
</comment>
<dbReference type="Pfam" id="PF00704">
    <property type="entry name" value="Glyco_hydro_18"/>
    <property type="match status" value="1"/>
</dbReference>
<dbReference type="Proteomes" id="UP000683000">
    <property type="component" value="Unassembled WGS sequence"/>
</dbReference>
<dbReference type="InterPro" id="IPR027417">
    <property type="entry name" value="P-loop_NTPase"/>
</dbReference>
<keyword evidence="10" id="KW-0342">GTP-binding</keyword>
<dbReference type="Pfam" id="PF00009">
    <property type="entry name" value="GTP_EFTU"/>
    <property type="match status" value="1"/>
</dbReference>
<evidence type="ECO:0000256" key="7">
    <source>
        <dbReference type="ARBA" id="ARBA00022741"/>
    </source>
</evidence>
<comment type="similarity">
    <text evidence="3">Belongs to the TRAFAC class translation factor GTPase superfamily. Classic translation factor GTPase family. EF-Tu/EF-1A subfamily.</text>
</comment>
<evidence type="ECO:0000256" key="10">
    <source>
        <dbReference type="ARBA" id="ARBA00023134"/>
    </source>
</evidence>
<dbReference type="InterPro" id="IPR001223">
    <property type="entry name" value="Glyco_hydro18_cat"/>
</dbReference>
<dbReference type="SUPFAM" id="SSF51445">
    <property type="entry name" value="(Trans)glycosidases"/>
    <property type="match status" value="1"/>
</dbReference>
<comment type="catalytic activity">
    <reaction evidence="1">
        <text>Random endo-hydrolysis of N-acetyl-beta-D-glucosaminide (1-&gt;4)-beta-linkages in chitin and chitodextrins.</text>
        <dbReference type="EC" id="3.2.1.14"/>
    </reaction>
</comment>
<gene>
    <name evidence="17" type="ORF">JVT61DRAFT_13850</name>
</gene>
<dbReference type="InterPro" id="IPR001579">
    <property type="entry name" value="Glyco_hydro_18_chit_AS"/>
</dbReference>
<dbReference type="InterPro" id="IPR029070">
    <property type="entry name" value="Chitinase_insertion_sf"/>
</dbReference>
<keyword evidence="7" id="KW-0547">Nucleotide-binding</keyword>
<dbReference type="CDD" id="cd03708">
    <property type="entry name" value="GTPBP_III"/>
    <property type="match status" value="1"/>
</dbReference>
<evidence type="ECO:0000256" key="6">
    <source>
        <dbReference type="ARBA" id="ARBA00022525"/>
    </source>
</evidence>
<feature type="compositionally biased region" description="Low complexity" evidence="15">
    <location>
        <begin position="478"/>
        <end position="496"/>
    </location>
</feature>
<feature type="domain" description="GH18" evidence="16">
    <location>
        <begin position="496"/>
        <end position="875"/>
    </location>
</feature>
<dbReference type="GO" id="GO:0008061">
    <property type="term" value="F:chitin binding"/>
    <property type="evidence" value="ECO:0007669"/>
    <property type="project" value="InterPro"/>
</dbReference>
<dbReference type="FunFam" id="3.10.50.10:FF:000005">
    <property type="entry name" value="Endochitinase B1"/>
    <property type="match status" value="1"/>
</dbReference>
<evidence type="ECO:0000256" key="9">
    <source>
        <dbReference type="ARBA" id="ARBA00023024"/>
    </source>
</evidence>
<dbReference type="Gene3D" id="3.40.50.300">
    <property type="entry name" value="P-loop containing nucleotide triphosphate hydrolases"/>
    <property type="match status" value="1"/>
</dbReference>
<evidence type="ECO:0000256" key="5">
    <source>
        <dbReference type="ARBA" id="ARBA00012729"/>
    </source>
</evidence>
<keyword evidence="12 14" id="KW-0326">Glycosidase</keyword>
<sequence>MEILGFSVSGVPILPGAIGPHDVEAHGATSWDGTKSLPAQRRSSHLVVCASGLHLFSSSYSSPADLAGHERYLKTTLYGLTSGAPSCVVLMIGANAGFIGMAKEHLAIALALNVPVIVCITKIDMTPPNILAETTNQVVKILRSPGCRKAPVFVDSTEVAVEANEPLCKSQVSANVIVPALADLYFRLCPIFRISNVTGDGLDYLRTFLNLLPPSDTNREIFAIDQPLEYSVTEVWSVPYVGTVVNGIMYSGRVKTGDSILFGPDSNGHFQQTVVRSMQRKRADVTSAEAGQCVALALKRVKRAAVRKGMVIVHKSETPPKATLRFEGQVLILYHNTTMQRNYQAMLHCGAVRQTVRMISMDHPQGVLRTGDRATVHFEFISHPEFIKIGMKLLFREGKTKLAMSSTTYQPIPSDETSPPAPQPARPSARKYLFIAFLCIIAFTAAYKAYQHYSIHPNPPLPDNQAIDQPVTPPPDSPLLSSSPTSVAVPTPSPSTEMHGKYSSWLVSIQILGIYGRKFPPSLIPVHDLTHILYAFANVRADTGEVFLSDVWADKDIHHPGDSWNDVGNNLYGNLKAIYKLKQQNRHLKVILSIGGWSYSPSIHPVVTNPQARHNFAQSAVRLLEDYGLDGLDVDYEYPSTHEQAAGYRELLKEVRYALDQHAYNKHINHKFLLTIAAPCGPDNYRKLDIHGMDPYLDFWNLMAYDFSGSWDTVANHQATVYGPPINAADAVQWYSSHGVARSKLVLGIPLYGRSFANTAGPGTPFSGLGTGSWEQGVYDYRVLPLPGSYVYQDNQSVASWSYDYQKKEMISFDNEQIGAMKGRWICEQGLGGSMFWELSGDKGSYREGMESGPGKDPVPGYSLVRIVKDAMGPLDQSPNWLRYERSQFDNLRNGTV</sequence>
<keyword evidence="9" id="KW-0146">Chitin degradation</keyword>
<evidence type="ECO:0000256" key="2">
    <source>
        <dbReference type="ARBA" id="ARBA00004613"/>
    </source>
</evidence>
<dbReference type="GO" id="GO:0008843">
    <property type="term" value="F:endochitinase activity"/>
    <property type="evidence" value="ECO:0007669"/>
    <property type="project" value="UniProtKB-EC"/>
</dbReference>
<dbReference type="GO" id="GO:0006032">
    <property type="term" value="P:chitin catabolic process"/>
    <property type="evidence" value="ECO:0007669"/>
    <property type="project" value="UniProtKB-KW"/>
</dbReference>
<dbReference type="PANTHER" id="PTHR43721">
    <property type="entry name" value="ELONGATION FACTOR TU-RELATED"/>
    <property type="match status" value="1"/>
</dbReference>
<feature type="region of interest" description="Disordered" evidence="15">
    <location>
        <begin position="461"/>
        <end position="499"/>
    </location>
</feature>
<evidence type="ECO:0000256" key="12">
    <source>
        <dbReference type="ARBA" id="ARBA00023295"/>
    </source>
</evidence>
<feature type="region of interest" description="Disordered" evidence="15">
    <location>
        <begin position="406"/>
        <end position="425"/>
    </location>
</feature>
<dbReference type="GO" id="GO:0005576">
    <property type="term" value="C:extracellular region"/>
    <property type="evidence" value="ECO:0007669"/>
    <property type="project" value="UniProtKB-SubCell"/>
</dbReference>
<dbReference type="InterPro" id="IPR000795">
    <property type="entry name" value="T_Tr_GTP-bd_dom"/>
</dbReference>
<dbReference type="Gene3D" id="2.40.30.10">
    <property type="entry name" value="Translation factors"/>
    <property type="match status" value="1"/>
</dbReference>
<dbReference type="SUPFAM" id="SSF52540">
    <property type="entry name" value="P-loop containing nucleoside triphosphate hydrolases"/>
    <property type="match status" value="1"/>
</dbReference>
<dbReference type="GO" id="GO:0005525">
    <property type="term" value="F:GTP binding"/>
    <property type="evidence" value="ECO:0007669"/>
    <property type="project" value="UniProtKB-KW"/>
</dbReference>
<dbReference type="SMART" id="SM00636">
    <property type="entry name" value="Glyco_18"/>
    <property type="match status" value="1"/>
</dbReference>
<dbReference type="Pfam" id="PF03144">
    <property type="entry name" value="GTP_EFTU_D2"/>
    <property type="match status" value="1"/>
</dbReference>
<dbReference type="SUPFAM" id="SSF50465">
    <property type="entry name" value="EF-Tu/eEF-1alpha/eIF2-gamma C-terminal domain"/>
    <property type="match status" value="1"/>
</dbReference>
<proteinExistence type="inferred from homology"/>
<name>A0A8I2YT92_9AGAM</name>
<keyword evidence="18" id="KW-1185">Reference proteome</keyword>
<accession>A0A8I2YT92</accession>
<dbReference type="CDD" id="cd03694">
    <property type="entry name" value="GTPBP_II"/>
    <property type="match status" value="1"/>
</dbReference>
<dbReference type="GO" id="GO:0003924">
    <property type="term" value="F:GTPase activity"/>
    <property type="evidence" value="ECO:0007669"/>
    <property type="project" value="InterPro"/>
</dbReference>
<evidence type="ECO:0000256" key="15">
    <source>
        <dbReference type="SAM" id="MobiDB-lite"/>
    </source>
</evidence>
<dbReference type="OrthoDB" id="76388at2759"/>
<keyword evidence="13" id="KW-0624">Polysaccharide degradation</keyword>
<dbReference type="EC" id="3.2.1.14" evidence="5"/>
<evidence type="ECO:0000313" key="18">
    <source>
        <dbReference type="Proteomes" id="UP000683000"/>
    </source>
</evidence>
<dbReference type="InterPro" id="IPR017853">
    <property type="entry name" value="GH"/>
</dbReference>
<dbReference type="InterPro" id="IPR004161">
    <property type="entry name" value="EFTu-like_2"/>
</dbReference>
<feature type="compositionally biased region" description="Polar residues" evidence="15">
    <location>
        <begin position="406"/>
        <end position="417"/>
    </location>
</feature>
<comment type="similarity">
    <text evidence="4">Belongs to the glycosyl hydrolase 18 family. Chitinase class V subfamily.</text>
</comment>
<keyword evidence="11" id="KW-0119">Carbohydrate metabolism</keyword>
<dbReference type="FunFam" id="2.40.30.10:FF:000014">
    <property type="entry name" value="Probable GTP-binding protein 1"/>
    <property type="match status" value="1"/>
</dbReference>
<dbReference type="SUPFAM" id="SSF50447">
    <property type="entry name" value="Translation proteins"/>
    <property type="match status" value="1"/>
</dbReference>
<evidence type="ECO:0000313" key="17">
    <source>
        <dbReference type="EMBL" id="KAG6378160.1"/>
    </source>
</evidence>
<dbReference type="InterPro" id="IPR009001">
    <property type="entry name" value="Transl_elong_EF1A/Init_IF2_C"/>
</dbReference>
<reference evidence="17" key="1">
    <citation type="submission" date="2021-03" db="EMBL/GenBank/DDBJ databases">
        <title>Evolutionary innovations through gain and loss of genes in the ectomycorrhizal Boletales.</title>
        <authorList>
            <person name="Wu G."/>
            <person name="Miyauchi S."/>
            <person name="Morin E."/>
            <person name="Yang Z.-L."/>
            <person name="Xu J."/>
            <person name="Martin F.M."/>
        </authorList>
    </citation>
    <scope>NUCLEOTIDE SEQUENCE</scope>
    <source>
        <strain evidence="17">BR01</strain>
    </source>
</reference>
<keyword evidence="6" id="KW-0964">Secreted</keyword>
<dbReference type="CDD" id="cd06548">
    <property type="entry name" value="GH18_chitinase"/>
    <property type="match status" value="1"/>
</dbReference>
<dbReference type="SUPFAM" id="SSF54556">
    <property type="entry name" value="Chitinase insertion domain"/>
    <property type="match status" value="1"/>
</dbReference>
<protein>
    <recommendedName>
        <fullName evidence="5">chitinase</fullName>
        <ecNumber evidence="5">3.2.1.14</ecNumber>
    </recommendedName>
</protein>